<protein>
    <submittedName>
        <fullName evidence="3">Uncharacterized protein</fullName>
    </submittedName>
</protein>
<dbReference type="AlphaFoldDB" id="A0A8K0QVK6"/>
<gene>
    <name evidence="3" type="ORF">FB567DRAFT_554817</name>
</gene>
<evidence type="ECO:0000313" key="3">
    <source>
        <dbReference type="EMBL" id="KAH7070315.1"/>
    </source>
</evidence>
<accession>A0A8K0QVK6</accession>
<dbReference type="Proteomes" id="UP000813461">
    <property type="component" value="Unassembled WGS sequence"/>
</dbReference>
<sequence length="205" mass="22362">MQREFQRTRVKIHRRSGSPIAKRIAQQRPAASLENETIGHHTLEPMLLPAGGDKSRARRVFSFSFASAIGHLSSNMPREHQGFVASLVVPAVYCISIGLGLGLGGTVDSQVRGGGRDVLQGYIGILYLATGPPGLEICISTMYRLVSFKVQVITEEKSASGLGPRLSIPRAIYKQDGKKGKENHEPREATFSSASNPHEPYIRAR</sequence>
<feature type="transmembrane region" description="Helical" evidence="2">
    <location>
        <begin position="119"/>
        <end position="139"/>
    </location>
</feature>
<feature type="region of interest" description="Disordered" evidence="1">
    <location>
        <begin position="173"/>
        <end position="205"/>
    </location>
</feature>
<dbReference type="EMBL" id="JAGMVJ010000027">
    <property type="protein sequence ID" value="KAH7070315.1"/>
    <property type="molecule type" value="Genomic_DNA"/>
</dbReference>
<reference evidence="3" key="1">
    <citation type="journal article" date="2021" name="Nat. Commun.">
        <title>Genetic determinants of endophytism in the Arabidopsis root mycobiome.</title>
        <authorList>
            <person name="Mesny F."/>
            <person name="Miyauchi S."/>
            <person name="Thiergart T."/>
            <person name="Pickel B."/>
            <person name="Atanasova L."/>
            <person name="Karlsson M."/>
            <person name="Huettel B."/>
            <person name="Barry K.W."/>
            <person name="Haridas S."/>
            <person name="Chen C."/>
            <person name="Bauer D."/>
            <person name="Andreopoulos W."/>
            <person name="Pangilinan J."/>
            <person name="LaButti K."/>
            <person name="Riley R."/>
            <person name="Lipzen A."/>
            <person name="Clum A."/>
            <person name="Drula E."/>
            <person name="Henrissat B."/>
            <person name="Kohler A."/>
            <person name="Grigoriev I.V."/>
            <person name="Martin F.M."/>
            <person name="Hacquard S."/>
        </authorList>
    </citation>
    <scope>NUCLEOTIDE SEQUENCE</scope>
    <source>
        <strain evidence="3">MPI-SDFR-AT-0120</strain>
    </source>
</reference>
<feature type="compositionally biased region" description="Basic and acidic residues" evidence="1">
    <location>
        <begin position="173"/>
        <end position="188"/>
    </location>
</feature>
<comment type="caution">
    <text evidence="3">The sequence shown here is derived from an EMBL/GenBank/DDBJ whole genome shotgun (WGS) entry which is preliminary data.</text>
</comment>
<keyword evidence="2" id="KW-0812">Transmembrane</keyword>
<name>A0A8K0QVK6_9PLEO</name>
<evidence type="ECO:0000256" key="1">
    <source>
        <dbReference type="SAM" id="MobiDB-lite"/>
    </source>
</evidence>
<feature type="transmembrane region" description="Helical" evidence="2">
    <location>
        <begin position="83"/>
        <end position="107"/>
    </location>
</feature>
<keyword evidence="4" id="KW-1185">Reference proteome</keyword>
<proteinExistence type="predicted"/>
<evidence type="ECO:0000256" key="2">
    <source>
        <dbReference type="SAM" id="Phobius"/>
    </source>
</evidence>
<keyword evidence="2" id="KW-1133">Transmembrane helix</keyword>
<keyword evidence="2" id="KW-0472">Membrane</keyword>
<dbReference type="OrthoDB" id="2428527at2759"/>
<evidence type="ECO:0000313" key="4">
    <source>
        <dbReference type="Proteomes" id="UP000813461"/>
    </source>
</evidence>
<organism evidence="3 4">
    <name type="scientific">Paraphoma chrysanthemicola</name>
    <dbReference type="NCBI Taxonomy" id="798071"/>
    <lineage>
        <taxon>Eukaryota</taxon>
        <taxon>Fungi</taxon>
        <taxon>Dikarya</taxon>
        <taxon>Ascomycota</taxon>
        <taxon>Pezizomycotina</taxon>
        <taxon>Dothideomycetes</taxon>
        <taxon>Pleosporomycetidae</taxon>
        <taxon>Pleosporales</taxon>
        <taxon>Pleosporineae</taxon>
        <taxon>Phaeosphaeriaceae</taxon>
        <taxon>Paraphoma</taxon>
    </lineage>
</organism>